<evidence type="ECO:0000259" key="1">
    <source>
        <dbReference type="Pfam" id="PF09588"/>
    </source>
</evidence>
<reference evidence="2" key="1">
    <citation type="journal article" date="2019" name="bioRxiv">
        <title>The Genome of the Zebra Mussel, Dreissena polymorpha: A Resource for Invasive Species Research.</title>
        <authorList>
            <person name="McCartney M.A."/>
            <person name="Auch B."/>
            <person name="Kono T."/>
            <person name="Mallez S."/>
            <person name="Zhang Y."/>
            <person name="Obille A."/>
            <person name="Becker A."/>
            <person name="Abrahante J.E."/>
            <person name="Garbe J."/>
            <person name="Badalamenti J.P."/>
            <person name="Herman A."/>
            <person name="Mangelson H."/>
            <person name="Liachko I."/>
            <person name="Sullivan S."/>
            <person name="Sone E.D."/>
            <person name="Koren S."/>
            <person name="Silverstein K.A.T."/>
            <person name="Beckman K.B."/>
            <person name="Gohl D.M."/>
        </authorList>
    </citation>
    <scope>NUCLEOTIDE SEQUENCE</scope>
    <source>
        <strain evidence="2">Duluth1</strain>
        <tissue evidence="2">Whole animal</tissue>
    </source>
</reference>
<organism evidence="2 3">
    <name type="scientific">Dreissena polymorpha</name>
    <name type="common">Zebra mussel</name>
    <name type="synonym">Mytilus polymorpha</name>
    <dbReference type="NCBI Taxonomy" id="45954"/>
    <lineage>
        <taxon>Eukaryota</taxon>
        <taxon>Metazoa</taxon>
        <taxon>Spiralia</taxon>
        <taxon>Lophotrochozoa</taxon>
        <taxon>Mollusca</taxon>
        <taxon>Bivalvia</taxon>
        <taxon>Autobranchia</taxon>
        <taxon>Heteroconchia</taxon>
        <taxon>Euheterodonta</taxon>
        <taxon>Imparidentia</taxon>
        <taxon>Neoheterodontei</taxon>
        <taxon>Myida</taxon>
        <taxon>Dreissenoidea</taxon>
        <taxon>Dreissenidae</taxon>
        <taxon>Dreissena</taxon>
    </lineage>
</organism>
<feature type="domain" description="YqaJ viral recombinase" evidence="1">
    <location>
        <begin position="23"/>
        <end position="78"/>
    </location>
</feature>
<dbReference type="AlphaFoldDB" id="A0A9D4L181"/>
<dbReference type="PANTHER" id="PTHR46609:SF8">
    <property type="entry name" value="YQAJ VIRAL RECOMBINASE DOMAIN-CONTAINING PROTEIN"/>
    <property type="match status" value="1"/>
</dbReference>
<dbReference type="InterPro" id="IPR051703">
    <property type="entry name" value="NF-kappa-B_Signaling_Reg"/>
</dbReference>
<comment type="caution">
    <text evidence="2">The sequence shown here is derived from an EMBL/GenBank/DDBJ whole genome shotgun (WGS) entry which is preliminary data.</text>
</comment>
<evidence type="ECO:0000313" key="2">
    <source>
        <dbReference type="EMBL" id="KAH3848606.1"/>
    </source>
</evidence>
<name>A0A9D4L181_DREPO</name>
<accession>A0A9D4L181</accession>
<dbReference type="InterPro" id="IPR011335">
    <property type="entry name" value="Restrct_endonuc-II-like"/>
</dbReference>
<sequence length="97" mass="11204">MWIRYQSSSSIHRCVSRQNMVYDPSEPDHFGFLEIKCPLKESYKDSSCLKGNSDGTFSLWESHSYLMQAMGQMAVTGLPCFDLCVWTENDMHIENLL</sequence>
<reference evidence="2" key="2">
    <citation type="submission" date="2020-11" db="EMBL/GenBank/DDBJ databases">
        <authorList>
            <person name="McCartney M.A."/>
            <person name="Auch B."/>
            <person name="Kono T."/>
            <person name="Mallez S."/>
            <person name="Becker A."/>
            <person name="Gohl D.M."/>
            <person name="Silverstein K.A.T."/>
            <person name="Koren S."/>
            <person name="Bechman K.B."/>
            <person name="Herman A."/>
            <person name="Abrahante J.E."/>
            <person name="Garbe J."/>
        </authorList>
    </citation>
    <scope>NUCLEOTIDE SEQUENCE</scope>
    <source>
        <strain evidence="2">Duluth1</strain>
        <tissue evidence="2">Whole animal</tissue>
    </source>
</reference>
<gene>
    <name evidence="2" type="ORF">DPMN_090985</name>
</gene>
<dbReference type="Gene3D" id="3.90.320.10">
    <property type="match status" value="1"/>
</dbReference>
<dbReference type="Proteomes" id="UP000828390">
    <property type="component" value="Unassembled WGS sequence"/>
</dbReference>
<dbReference type="InterPro" id="IPR019080">
    <property type="entry name" value="YqaJ_viral_recombinase"/>
</dbReference>
<protein>
    <recommendedName>
        <fullName evidence="1">YqaJ viral recombinase domain-containing protein</fullName>
    </recommendedName>
</protein>
<keyword evidence="3" id="KW-1185">Reference proteome</keyword>
<dbReference type="EMBL" id="JAIWYP010000003">
    <property type="protein sequence ID" value="KAH3848606.1"/>
    <property type="molecule type" value="Genomic_DNA"/>
</dbReference>
<proteinExistence type="predicted"/>
<dbReference type="SUPFAM" id="SSF52980">
    <property type="entry name" value="Restriction endonuclease-like"/>
    <property type="match status" value="1"/>
</dbReference>
<dbReference type="GO" id="GO:0006281">
    <property type="term" value="P:DNA repair"/>
    <property type="evidence" value="ECO:0007669"/>
    <property type="project" value="UniProtKB-ARBA"/>
</dbReference>
<dbReference type="InterPro" id="IPR011604">
    <property type="entry name" value="PDDEXK-like_dom_sf"/>
</dbReference>
<dbReference type="Pfam" id="PF09588">
    <property type="entry name" value="YqaJ"/>
    <property type="match status" value="1"/>
</dbReference>
<evidence type="ECO:0000313" key="3">
    <source>
        <dbReference type="Proteomes" id="UP000828390"/>
    </source>
</evidence>
<dbReference type="PANTHER" id="PTHR46609">
    <property type="entry name" value="EXONUCLEASE, PHAGE-TYPE/RECB, C-TERMINAL DOMAIN-CONTAINING PROTEIN"/>
    <property type="match status" value="1"/>
</dbReference>